<dbReference type="Proteomes" id="UP001562425">
    <property type="component" value="Unassembled WGS sequence"/>
</dbReference>
<dbReference type="FunFam" id="3.30.160.60:FF:000318">
    <property type="entry name" value="Odd-skipped-related transciption factor 2"/>
    <property type="match status" value="1"/>
</dbReference>
<comment type="caution">
    <text evidence="10">The sequence shown here is derived from an EMBL/GenBank/DDBJ whole genome shotgun (WGS) entry which is preliminary data.</text>
</comment>
<evidence type="ECO:0000256" key="2">
    <source>
        <dbReference type="ARBA" id="ARBA00022723"/>
    </source>
</evidence>
<keyword evidence="6" id="KW-0539">Nucleus</keyword>
<evidence type="ECO:0000313" key="10">
    <source>
        <dbReference type="EMBL" id="KAL1398201.1"/>
    </source>
</evidence>
<dbReference type="InterPro" id="IPR050717">
    <property type="entry name" value="C2H2-ZF_Transcription_Reg"/>
</dbReference>
<sequence>MEQSNESASSGLATASSSGRGGSQPGDFTAAAAVVLSLQSSMLTSLQQAALMPANSAAAVAFNLQALDSLITLRRITGKQDVLRLPSMPLTGPSSTSAASNQPSSEDILMDTQPAAMHQLLQQNNDDELPVLDQDDDLNFDDHDMQDATSDGNSLDSGYPSLVLNAAFHQQMSADKMRTLAASSSTSTATSLAKKCPPTATATSATQQSSAIAEKPFKCLECGKGFCQSRTLAVHKILHMEESPHKCPVCSRSFNQRSNLKTHLLTHTDIKPYHCGACGKVFRRNCDLRRHSLTHNLGATTGADGQLLDLAAVGSSSVDGGDGGADGAANTIDLMALAGVD</sequence>
<evidence type="ECO:0000313" key="11">
    <source>
        <dbReference type="Proteomes" id="UP001562425"/>
    </source>
</evidence>
<feature type="region of interest" description="Disordered" evidence="8">
    <location>
        <begin position="1"/>
        <end position="24"/>
    </location>
</feature>
<accession>A0ABD1DET9</accession>
<feature type="compositionally biased region" description="Low complexity" evidence="8">
    <location>
        <begin position="93"/>
        <end position="105"/>
    </location>
</feature>
<dbReference type="Pfam" id="PF00096">
    <property type="entry name" value="zf-C2H2"/>
    <property type="match status" value="3"/>
</dbReference>
<evidence type="ECO:0000256" key="1">
    <source>
        <dbReference type="ARBA" id="ARBA00004123"/>
    </source>
</evidence>
<feature type="domain" description="C2H2-type" evidence="9">
    <location>
        <begin position="245"/>
        <end position="272"/>
    </location>
</feature>
<dbReference type="GO" id="GO:0005634">
    <property type="term" value="C:nucleus"/>
    <property type="evidence" value="ECO:0007669"/>
    <property type="project" value="UniProtKB-SubCell"/>
</dbReference>
<evidence type="ECO:0000256" key="3">
    <source>
        <dbReference type="ARBA" id="ARBA00022737"/>
    </source>
</evidence>
<dbReference type="EMBL" id="JBEHCU010005981">
    <property type="protein sequence ID" value="KAL1398201.1"/>
    <property type="molecule type" value="Genomic_DNA"/>
</dbReference>
<protein>
    <recommendedName>
        <fullName evidence="9">C2H2-type domain-containing protein</fullName>
    </recommendedName>
</protein>
<evidence type="ECO:0000256" key="7">
    <source>
        <dbReference type="PROSITE-ProRule" id="PRU00042"/>
    </source>
</evidence>
<evidence type="ECO:0000256" key="8">
    <source>
        <dbReference type="SAM" id="MobiDB-lite"/>
    </source>
</evidence>
<name>A0ABD1DET9_CULPP</name>
<keyword evidence="11" id="KW-1185">Reference proteome</keyword>
<evidence type="ECO:0000256" key="5">
    <source>
        <dbReference type="ARBA" id="ARBA00022833"/>
    </source>
</evidence>
<feature type="domain" description="C2H2-type" evidence="9">
    <location>
        <begin position="217"/>
        <end position="244"/>
    </location>
</feature>
<dbReference type="GO" id="GO:0003002">
    <property type="term" value="P:regionalization"/>
    <property type="evidence" value="ECO:0007669"/>
    <property type="project" value="UniProtKB-ARBA"/>
</dbReference>
<dbReference type="PANTHER" id="PTHR14196:SF11">
    <property type="entry name" value="PROTEIN SISTER OF ODD AND BOWEL"/>
    <property type="match status" value="1"/>
</dbReference>
<keyword evidence="4 7" id="KW-0863">Zinc-finger</keyword>
<feature type="domain" description="C2H2-type" evidence="9">
    <location>
        <begin position="273"/>
        <end position="295"/>
    </location>
</feature>
<dbReference type="AlphaFoldDB" id="A0ABD1DET9"/>
<dbReference type="PANTHER" id="PTHR14196">
    <property type="entry name" value="ODD-SKIPPED - RELATED"/>
    <property type="match status" value="1"/>
</dbReference>
<feature type="region of interest" description="Disordered" evidence="8">
    <location>
        <begin position="129"/>
        <end position="155"/>
    </location>
</feature>
<evidence type="ECO:0000256" key="6">
    <source>
        <dbReference type="ARBA" id="ARBA00023242"/>
    </source>
</evidence>
<comment type="subcellular location">
    <subcellularLocation>
        <location evidence="1">Nucleus</location>
    </subcellularLocation>
</comment>
<dbReference type="GO" id="GO:0009887">
    <property type="term" value="P:animal organ morphogenesis"/>
    <property type="evidence" value="ECO:0007669"/>
    <property type="project" value="UniProtKB-ARBA"/>
</dbReference>
<dbReference type="SUPFAM" id="SSF57667">
    <property type="entry name" value="beta-beta-alpha zinc fingers"/>
    <property type="match status" value="2"/>
</dbReference>
<dbReference type="PROSITE" id="PS50157">
    <property type="entry name" value="ZINC_FINGER_C2H2_2"/>
    <property type="match status" value="3"/>
</dbReference>
<dbReference type="Gene3D" id="3.30.160.60">
    <property type="entry name" value="Classic Zinc Finger"/>
    <property type="match status" value="3"/>
</dbReference>
<dbReference type="FunFam" id="3.30.160.60:FF:000254">
    <property type="entry name" value="Odd-skipped related transciption factor 1"/>
    <property type="match status" value="1"/>
</dbReference>
<dbReference type="FunFam" id="3.30.160.60:FF:000148">
    <property type="entry name" value="zinc finger protein Gfi-1"/>
    <property type="match status" value="1"/>
</dbReference>
<proteinExistence type="predicted"/>
<dbReference type="PROSITE" id="PS00028">
    <property type="entry name" value="ZINC_FINGER_C2H2_1"/>
    <property type="match status" value="3"/>
</dbReference>
<evidence type="ECO:0000256" key="4">
    <source>
        <dbReference type="ARBA" id="ARBA00022771"/>
    </source>
</evidence>
<keyword evidence="5" id="KW-0862">Zinc</keyword>
<gene>
    <name evidence="10" type="ORF">pipiens_009155</name>
</gene>
<feature type="compositionally biased region" description="Acidic residues" evidence="8">
    <location>
        <begin position="129"/>
        <end position="139"/>
    </location>
</feature>
<feature type="region of interest" description="Disordered" evidence="8">
    <location>
        <begin position="84"/>
        <end position="105"/>
    </location>
</feature>
<evidence type="ECO:0000259" key="9">
    <source>
        <dbReference type="PROSITE" id="PS50157"/>
    </source>
</evidence>
<feature type="compositionally biased region" description="Low complexity" evidence="8">
    <location>
        <begin position="7"/>
        <end position="18"/>
    </location>
</feature>
<keyword evidence="3" id="KW-0677">Repeat</keyword>
<organism evidence="10 11">
    <name type="scientific">Culex pipiens pipiens</name>
    <name type="common">Northern house mosquito</name>
    <dbReference type="NCBI Taxonomy" id="38569"/>
    <lineage>
        <taxon>Eukaryota</taxon>
        <taxon>Metazoa</taxon>
        <taxon>Ecdysozoa</taxon>
        <taxon>Arthropoda</taxon>
        <taxon>Hexapoda</taxon>
        <taxon>Insecta</taxon>
        <taxon>Pterygota</taxon>
        <taxon>Neoptera</taxon>
        <taxon>Endopterygota</taxon>
        <taxon>Diptera</taxon>
        <taxon>Nematocera</taxon>
        <taxon>Culicoidea</taxon>
        <taxon>Culicidae</taxon>
        <taxon>Culicinae</taxon>
        <taxon>Culicini</taxon>
        <taxon>Culex</taxon>
        <taxon>Culex</taxon>
    </lineage>
</organism>
<dbReference type="InterPro" id="IPR013087">
    <property type="entry name" value="Znf_C2H2_type"/>
</dbReference>
<dbReference type="InterPro" id="IPR036236">
    <property type="entry name" value="Znf_C2H2_sf"/>
</dbReference>
<keyword evidence="2" id="KW-0479">Metal-binding</keyword>
<dbReference type="GO" id="GO:0008270">
    <property type="term" value="F:zinc ion binding"/>
    <property type="evidence" value="ECO:0007669"/>
    <property type="project" value="UniProtKB-KW"/>
</dbReference>
<reference evidence="10 11" key="1">
    <citation type="submission" date="2024-05" db="EMBL/GenBank/DDBJ databases">
        <title>Culex pipiens pipiens assembly and annotation.</title>
        <authorList>
            <person name="Alout H."/>
            <person name="Durand T."/>
        </authorList>
    </citation>
    <scope>NUCLEOTIDE SEQUENCE [LARGE SCALE GENOMIC DNA]</scope>
    <source>
        <strain evidence="10">HA-2024</strain>
        <tissue evidence="10">Whole body</tissue>
    </source>
</reference>
<dbReference type="SMART" id="SM00355">
    <property type="entry name" value="ZnF_C2H2"/>
    <property type="match status" value="3"/>
</dbReference>